<protein>
    <submittedName>
        <fullName evidence="2">Uncharacterized protein</fullName>
    </submittedName>
</protein>
<feature type="region of interest" description="Disordered" evidence="1">
    <location>
        <begin position="1"/>
        <end position="26"/>
    </location>
</feature>
<organism evidence="2 3">
    <name type="scientific">Euphydryas editha</name>
    <name type="common">Edith's checkerspot</name>
    <dbReference type="NCBI Taxonomy" id="104508"/>
    <lineage>
        <taxon>Eukaryota</taxon>
        <taxon>Metazoa</taxon>
        <taxon>Ecdysozoa</taxon>
        <taxon>Arthropoda</taxon>
        <taxon>Hexapoda</taxon>
        <taxon>Insecta</taxon>
        <taxon>Pterygota</taxon>
        <taxon>Neoptera</taxon>
        <taxon>Endopterygota</taxon>
        <taxon>Lepidoptera</taxon>
        <taxon>Glossata</taxon>
        <taxon>Ditrysia</taxon>
        <taxon>Papilionoidea</taxon>
        <taxon>Nymphalidae</taxon>
        <taxon>Nymphalinae</taxon>
        <taxon>Euphydryas</taxon>
    </lineage>
</organism>
<accession>A0AAU9U2G4</accession>
<dbReference type="EMBL" id="CAKOGL010000013">
    <property type="protein sequence ID" value="CAH2094039.1"/>
    <property type="molecule type" value="Genomic_DNA"/>
</dbReference>
<evidence type="ECO:0000313" key="3">
    <source>
        <dbReference type="Proteomes" id="UP001153954"/>
    </source>
</evidence>
<dbReference type="AlphaFoldDB" id="A0AAU9U2G4"/>
<comment type="caution">
    <text evidence="2">The sequence shown here is derived from an EMBL/GenBank/DDBJ whole genome shotgun (WGS) entry which is preliminary data.</text>
</comment>
<keyword evidence="3" id="KW-1185">Reference proteome</keyword>
<gene>
    <name evidence="2" type="ORF">EEDITHA_LOCUS9642</name>
</gene>
<sequence length="88" mass="10168">MDVLQDLCRTEKQRAKDKNNKKESARKRCFRIQDGRTLAKAFPCEVMPNGGSAGETEAKEVLVGQRKETPAYPRCRTEKRDINYSKYK</sequence>
<evidence type="ECO:0000313" key="2">
    <source>
        <dbReference type="EMBL" id="CAH2094039.1"/>
    </source>
</evidence>
<dbReference type="Proteomes" id="UP001153954">
    <property type="component" value="Unassembled WGS sequence"/>
</dbReference>
<evidence type="ECO:0000256" key="1">
    <source>
        <dbReference type="SAM" id="MobiDB-lite"/>
    </source>
</evidence>
<reference evidence="2" key="1">
    <citation type="submission" date="2022-03" db="EMBL/GenBank/DDBJ databases">
        <authorList>
            <person name="Tunstrom K."/>
        </authorList>
    </citation>
    <scope>NUCLEOTIDE SEQUENCE</scope>
</reference>
<feature type="compositionally biased region" description="Basic and acidic residues" evidence="1">
    <location>
        <begin position="8"/>
        <end position="23"/>
    </location>
</feature>
<proteinExistence type="predicted"/>
<name>A0AAU9U2G4_EUPED</name>